<dbReference type="EMBL" id="JAFKCV010000008">
    <property type="protein sequence ID" value="MBN7826431.1"/>
    <property type="molecule type" value="Genomic_DNA"/>
</dbReference>
<dbReference type="RefSeq" id="WP_206574543.1">
    <property type="nucleotide sequence ID" value="NZ_JAFKCV010000008.1"/>
</dbReference>
<comment type="caution">
    <text evidence="3">The sequence shown here is derived from an EMBL/GenBank/DDBJ whole genome shotgun (WGS) entry which is preliminary data.</text>
</comment>
<comment type="similarity">
    <text evidence="1">Belongs to the HesB/IscA family.</text>
</comment>
<evidence type="ECO:0000313" key="4">
    <source>
        <dbReference type="Proteomes" id="UP000664654"/>
    </source>
</evidence>
<reference evidence="3" key="1">
    <citation type="submission" date="2021-03" db="EMBL/GenBank/DDBJ databases">
        <title>novel species isolated from a fishpond in China.</title>
        <authorList>
            <person name="Lu H."/>
            <person name="Cai Z."/>
        </authorList>
    </citation>
    <scope>NUCLEOTIDE SEQUENCE</scope>
    <source>
        <strain evidence="3">JCM 30855</strain>
    </source>
</reference>
<protein>
    <submittedName>
        <fullName evidence="3">Iron-sulfur cluster assembly accessory protein</fullName>
    </submittedName>
</protein>
<dbReference type="PANTHER" id="PTHR10072:SF41">
    <property type="entry name" value="IRON-SULFUR CLUSTER ASSEMBLY 1 HOMOLOG, MITOCHONDRIAL"/>
    <property type="match status" value="1"/>
</dbReference>
<dbReference type="GO" id="GO:0051537">
    <property type="term" value="F:2 iron, 2 sulfur cluster binding"/>
    <property type="evidence" value="ECO:0007669"/>
    <property type="project" value="TreeGrafter"/>
</dbReference>
<dbReference type="GO" id="GO:0016226">
    <property type="term" value="P:iron-sulfur cluster assembly"/>
    <property type="evidence" value="ECO:0007669"/>
    <property type="project" value="InterPro"/>
</dbReference>
<dbReference type="GO" id="GO:0005829">
    <property type="term" value="C:cytosol"/>
    <property type="evidence" value="ECO:0007669"/>
    <property type="project" value="TreeGrafter"/>
</dbReference>
<name>A0A939DR63_9ALTE</name>
<evidence type="ECO:0000313" key="3">
    <source>
        <dbReference type="EMBL" id="MBN7826431.1"/>
    </source>
</evidence>
<dbReference type="InterPro" id="IPR050322">
    <property type="entry name" value="Fe-S_cluster_asmbl/transfer"/>
</dbReference>
<organism evidence="3 4">
    <name type="scientific">Bowmanella dokdonensis</name>
    <dbReference type="NCBI Taxonomy" id="751969"/>
    <lineage>
        <taxon>Bacteria</taxon>
        <taxon>Pseudomonadati</taxon>
        <taxon>Pseudomonadota</taxon>
        <taxon>Gammaproteobacteria</taxon>
        <taxon>Alteromonadales</taxon>
        <taxon>Alteromonadaceae</taxon>
        <taxon>Bowmanella</taxon>
    </lineage>
</organism>
<proteinExistence type="inferred from homology"/>
<dbReference type="PANTHER" id="PTHR10072">
    <property type="entry name" value="IRON-SULFUR CLUSTER ASSEMBLY PROTEIN"/>
    <property type="match status" value="1"/>
</dbReference>
<dbReference type="InterPro" id="IPR035903">
    <property type="entry name" value="HesB-like_dom_sf"/>
</dbReference>
<evidence type="ECO:0000256" key="1">
    <source>
        <dbReference type="ARBA" id="ARBA00006718"/>
    </source>
</evidence>
<dbReference type="SUPFAM" id="SSF89360">
    <property type="entry name" value="HesB-like domain"/>
    <property type="match status" value="1"/>
</dbReference>
<feature type="domain" description="Core" evidence="2">
    <location>
        <begin position="14"/>
        <end position="114"/>
    </location>
</feature>
<dbReference type="NCBIfam" id="TIGR00049">
    <property type="entry name" value="iron-sulfur cluster assembly accessory protein"/>
    <property type="match status" value="1"/>
</dbReference>
<evidence type="ECO:0000259" key="2">
    <source>
        <dbReference type="Pfam" id="PF01521"/>
    </source>
</evidence>
<accession>A0A939DR63</accession>
<dbReference type="InterPro" id="IPR000361">
    <property type="entry name" value="ATAP_core_dom"/>
</dbReference>
<dbReference type="InterPro" id="IPR016092">
    <property type="entry name" value="ATAP"/>
</dbReference>
<dbReference type="Gene3D" id="2.60.300.12">
    <property type="entry name" value="HesB-like domain"/>
    <property type="match status" value="1"/>
</dbReference>
<dbReference type="AlphaFoldDB" id="A0A939DR63"/>
<gene>
    <name evidence="3" type="ORF">J0A66_14445</name>
</gene>
<keyword evidence="4" id="KW-1185">Reference proteome</keyword>
<dbReference type="Proteomes" id="UP000664654">
    <property type="component" value="Unassembled WGS sequence"/>
</dbReference>
<dbReference type="Pfam" id="PF01521">
    <property type="entry name" value="Fe-S_biosyn"/>
    <property type="match status" value="1"/>
</dbReference>
<sequence length="119" mass="12860">MSNVETFVPDTPVIKLTDQAVRHFEKKLASQPGKMVRLSTKVSGCTGYAYVLDLADAAESTDTLIKASDKLTVAVAFDALNLVRDTEIDYVKEGINGVVKFNNPNVVNECGCGESFSIN</sequence>